<feature type="transmembrane region" description="Helical" evidence="2">
    <location>
        <begin position="269"/>
        <end position="291"/>
    </location>
</feature>
<keyword evidence="2" id="KW-1133">Transmembrane helix</keyword>
<accession>M0CKS3</accession>
<keyword evidence="2" id="KW-0472">Membrane</keyword>
<comment type="caution">
    <text evidence="3">The sequence shown here is derived from an EMBL/GenBank/DDBJ whole genome shotgun (WGS) entry which is preliminary data.</text>
</comment>
<dbReference type="STRING" id="1227488.C477_01765"/>
<protein>
    <submittedName>
        <fullName evidence="3">Uncharacterized protein</fullName>
    </submittedName>
</protein>
<feature type="region of interest" description="Disordered" evidence="1">
    <location>
        <begin position="397"/>
        <end position="430"/>
    </location>
</feature>
<evidence type="ECO:0000313" key="4">
    <source>
        <dbReference type="Proteomes" id="UP000011657"/>
    </source>
</evidence>
<dbReference type="Gene3D" id="2.60.40.10">
    <property type="entry name" value="Immunoglobulins"/>
    <property type="match status" value="1"/>
</dbReference>
<dbReference type="EMBL" id="AOIS01000010">
    <property type="protein sequence ID" value="ELZ23885.1"/>
    <property type="molecule type" value="Genomic_DNA"/>
</dbReference>
<reference evidence="3 4" key="1">
    <citation type="journal article" date="2014" name="PLoS Genet.">
        <title>Phylogenetically driven sequencing of extremely halophilic archaea reveals strategies for static and dynamic osmo-response.</title>
        <authorList>
            <person name="Becker E.A."/>
            <person name="Seitzer P.M."/>
            <person name="Tritt A."/>
            <person name="Larsen D."/>
            <person name="Krusor M."/>
            <person name="Yao A.I."/>
            <person name="Wu D."/>
            <person name="Madern D."/>
            <person name="Eisen J.A."/>
            <person name="Darling A.E."/>
            <person name="Facciotti M.T."/>
        </authorList>
    </citation>
    <scope>NUCLEOTIDE SEQUENCE [LARGE SCALE GENOMIC DNA]</scope>
    <source>
        <strain evidence="3 4">JCM 13891</strain>
    </source>
</reference>
<evidence type="ECO:0000313" key="3">
    <source>
        <dbReference type="EMBL" id="ELZ23885.1"/>
    </source>
</evidence>
<dbReference type="RefSeq" id="WP_008892700.1">
    <property type="nucleotide sequence ID" value="NZ_AOIS01000010.1"/>
</dbReference>
<dbReference type="Proteomes" id="UP000011657">
    <property type="component" value="Unassembled WGS sequence"/>
</dbReference>
<name>M0CKS3_9EURY</name>
<organism evidence="3 4">
    <name type="scientific">Haloterrigena salina JCM 13891</name>
    <dbReference type="NCBI Taxonomy" id="1227488"/>
    <lineage>
        <taxon>Archaea</taxon>
        <taxon>Methanobacteriati</taxon>
        <taxon>Methanobacteriota</taxon>
        <taxon>Stenosarchaea group</taxon>
        <taxon>Halobacteria</taxon>
        <taxon>Halobacteriales</taxon>
        <taxon>Natrialbaceae</taxon>
        <taxon>Haloterrigena</taxon>
    </lineage>
</organism>
<dbReference type="PATRIC" id="fig|1227488.3.peg.344"/>
<proteinExistence type="predicted"/>
<dbReference type="InterPro" id="IPR013783">
    <property type="entry name" value="Ig-like_fold"/>
</dbReference>
<keyword evidence="2" id="KW-0812">Transmembrane</keyword>
<sequence>MSELTIYDSHGNPYGDGGRGRSNDRIEEFFFGGVKLYLDAGSRTELIVFFRARESNVGRAEQFYAVYTTRNTRNLFENFTSELRQRVETEYGMSIETSSDDVRVYESLGGRNDSVPGSEFDHSVVSNLLQSGKRLRFGVSSASGALALCSKYLQGSANRVAIADNTSIDALESCDLAVEVGTHRGLEALGETSRLMDEQRRSMEGQLINEKVTTIKQEVDDLRTKTSKSDEQIRNRLKRQLSIFETPPPPSSTGGRFDALPNLSRPQKLAGGVIVLVVLIALVSVATAGLLGEPTALADALGFSDDANESETALENVTVEGIEIANFDEQQNITLSGGELNVAGETDRDAVRITFSPDGDSGDVNTTSDVGDDNSFDETLSGLEPGSGKLLVEVETDDGEFESEIDKSVTLESESETDAPTLETESVSDESFDDLEEAENAAVALSDGELTVSGTTNQETVTVWFEPENGDTQSNGPVAVENGSFAVTLTDLESGSGVLRVEAGSDDGEFESELNESVTVELEPEPTLETDSVGDESFEELQAAENATVTLSGGELTIEGTTNQETIEVSFESETGDDHTPDPIDVEDGSFDVTLSDLEPGSGELHVKAGSDDGEFESAIDESVTVELEPEPTLENVTVGDKQLDELEENESEDQNVTISDGELTIEGSTNQETVEVSFEPGTGDDPTINSTDVDDGSFTVTLSGLESGSGELLVKTGLDDETDEAEVERRAAIRLESNGSN</sequence>
<evidence type="ECO:0000256" key="2">
    <source>
        <dbReference type="SAM" id="Phobius"/>
    </source>
</evidence>
<dbReference type="AlphaFoldDB" id="M0CKS3"/>
<evidence type="ECO:0000256" key="1">
    <source>
        <dbReference type="SAM" id="MobiDB-lite"/>
    </source>
</evidence>
<dbReference type="OrthoDB" id="330646at2157"/>
<dbReference type="eggNOG" id="arCOG04221">
    <property type="taxonomic scope" value="Archaea"/>
</dbReference>
<keyword evidence="4" id="KW-1185">Reference proteome</keyword>
<gene>
    <name evidence="3" type="ORF">C477_01765</name>
</gene>